<protein>
    <recommendedName>
        <fullName evidence="4">Methyltransferase family protein</fullName>
    </recommendedName>
</protein>
<name>A0A927GSD9_9BACL</name>
<gene>
    <name evidence="2" type="ORF">IDH44_12040</name>
</gene>
<dbReference type="EMBL" id="JACXIZ010000019">
    <property type="protein sequence ID" value="MBD2845925.1"/>
    <property type="molecule type" value="Genomic_DNA"/>
</dbReference>
<proteinExistence type="predicted"/>
<dbReference type="RefSeq" id="WP_190917957.1">
    <property type="nucleotide sequence ID" value="NZ_JACXIZ010000019.1"/>
</dbReference>
<organism evidence="2 3">
    <name type="scientific">Paenibacillus sabuli</name>
    <dbReference type="NCBI Taxonomy" id="2772509"/>
    <lineage>
        <taxon>Bacteria</taxon>
        <taxon>Bacillati</taxon>
        <taxon>Bacillota</taxon>
        <taxon>Bacilli</taxon>
        <taxon>Bacillales</taxon>
        <taxon>Paenibacillaceae</taxon>
        <taxon>Paenibacillus</taxon>
    </lineage>
</organism>
<comment type="caution">
    <text evidence="2">The sequence shown here is derived from an EMBL/GenBank/DDBJ whole genome shotgun (WGS) entry which is preliminary data.</text>
</comment>
<keyword evidence="3" id="KW-1185">Reference proteome</keyword>
<dbReference type="AlphaFoldDB" id="A0A927GSD9"/>
<dbReference type="Gene3D" id="3.40.50.150">
    <property type="entry name" value="Vaccinia Virus protein VP39"/>
    <property type="match status" value="1"/>
</dbReference>
<sequence>MAIKHQNNESSYWDERINLIYYEYVRILVRGLAHDSKSLIDVGSNETPLIEEFDWIPTRNSLDIEKPYSSDNVLGIKADFFDFKPQTKYDFLTCLQVLEHVPDPTRFAHKLLETSDRVLVSLPYKWKENSCKEHLHDPVDLEKIVNWFGRKPTYYVIVDEPLYVSENNKNQRIICYFYPEKRRIGFYTSRKRAYSNERFNINSLRKLIDEEKDTTGILRSQLEDVREQLDYTRRCVEDSADNLDNVISTIKYFLEISRNRNEFLKRNIDNMKRKIHDEINKGKKIERKLSHYEKISYEIENSNTWRMTKVLRDIKDRLK</sequence>
<evidence type="ECO:0000256" key="1">
    <source>
        <dbReference type="SAM" id="Coils"/>
    </source>
</evidence>
<dbReference type="Proteomes" id="UP000621560">
    <property type="component" value="Unassembled WGS sequence"/>
</dbReference>
<dbReference type="InterPro" id="IPR029063">
    <property type="entry name" value="SAM-dependent_MTases_sf"/>
</dbReference>
<accession>A0A927GSD9</accession>
<reference evidence="2" key="1">
    <citation type="submission" date="2020-09" db="EMBL/GenBank/DDBJ databases">
        <title>A novel bacterium of genus Paenibacillus, isolated from South China Sea.</title>
        <authorList>
            <person name="Huang H."/>
            <person name="Mo K."/>
            <person name="Hu Y."/>
        </authorList>
    </citation>
    <scope>NUCLEOTIDE SEQUENCE</scope>
    <source>
        <strain evidence="2">IB182496</strain>
    </source>
</reference>
<evidence type="ECO:0000313" key="3">
    <source>
        <dbReference type="Proteomes" id="UP000621560"/>
    </source>
</evidence>
<dbReference type="Pfam" id="PF13489">
    <property type="entry name" value="Methyltransf_23"/>
    <property type="match status" value="1"/>
</dbReference>
<feature type="coiled-coil region" evidence="1">
    <location>
        <begin position="254"/>
        <end position="288"/>
    </location>
</feature>
<evidence type="ECO:0000313" key="2">
    <source>
        <dbReference type="EMBL" id="MBD2845925.1"/>
    </source>
</evidence>
<evidence type="ECO:0008006" key="4">
    <source>
        <dbReference type="Google" id="ProtNLM"/>
    </source>
</evidence>
<keyword evidence="1" id="KW-0175">Coiled coil</keyword>
<dbReference type="SUPFAM" id="SSF53335">
    <property type="entry name" value="S-adenosyl-L-methionine-dependent methyltransferases"/>
    <property type="match status" value="1"/>
</dbReference>